<gene>
    <name evidence="2" type="ORF">CEN89_586</name>
</gene>
<dbReference type="EMBL" id="VMGK01000018">
    <property type="protein sequence ID" value="TSC92656.1"/>
    <property type="molecule type" value="Genomic_DNA"/>
</dbReference>
<organism evidence="2 3">
    <name type="scientific">Candidatus Berkelbacteria bacterium Licking1014_7</name>
    <dbReference type="NCBI Taxonomy" id="2017147"/>
    <lineage>
        <taxon>Bacteria</taxon>
        <taxon>Candidatus Berkelbacteria</taxon>
    </lineage>
</organism>
<proteinExistence type="predicted"/>
<dbReference type="Gene3D" id="2.60.120.260">
    <property type="entry name" value="Galactose-binding domain-like"/>
    <property type="match status" value="1"/>
</dbReference>
<keyword evidence="1" id="KW-1133">Transmembrane helix</keyword>
<feature type="transmembrane region" description="Helical" evidence="1">
    <location>
        <begin position="50"/>
        <end position="69"/>
    </location>
</feature>
<accession>A0A554LIE8</accession>
<evidence type="ECO:0000313" key="2">
    <source>
        <dbReference type="EMBL" id="TSC92656.1"/>
    </source>
</evidence>
<comment type="caution">
    <text evidence="2">The sequence shown here is derived from an EMBL/GenBank/DDBJ whole genome shotgun (WGS) entry which is preliminary data.</text>
</comment>
<evidence type="ECO:0000256" key="1">
    <source>
        <dbReference type="SAM" id="Phobius"/>
    </source>
</evidence>
<keyword evidence="1" id="KW-0472">Membrane</keyword>
<dbReference type="Proteomes" id="UP000315689">
    <property type="component" value="Unassembled WGS sequence"/>
</dbReference>
<sequence length="246" mass="27637">MSYILHLTTEGRNYYVVVEKVIAQWVYNRLRAKLNKQEVIEKMKERAEKVLFACLVVLALGSFGFSIYYRAKKQVKGIAYDAPAQIATEKTKKEKKQKKKEQKISKPIPMKLISGTIPLIASVTYPSSCTDTKETIYDFGSLYNVTAFSFSYAASATNNCAVDIYAEDFSLYLSTDNINYKTVFGGSGDCIGGSEFSNPISIVPTRARYGKWQTSIEYNPYSANGTIRLVLSNPRLRGILIKKTCK</sequence>
<protein>
    <submittedName>
        <fullName evidence="2">Uncharacterized protein</fullName>
    </submittedName>
</protein>
<dbReference type="AlphaFoldDB" id="A0A554LIE8"/>
<name>A0A554LIE8_9BACT</name>
<keyword evidence="1" id="KW-0812">Transmembrane</keyword>
<reference evidence="2 3" key="1">
    <citation type="submission" date="2017-07" db="EMBL/GenBank/DDBJ databases">
        <title>Mechanisms for carbon and nitrogen cycling indicate functional differentiation within the Candidate Phyla Radiation.</title>
        <authorList>
            <person name="Danczak R.E."/>
            <person name="Johnston M.D."/>
            <person name="Kenah C."/>
            <person name="Slattery M."/>
            <person name="Wrighton K.C."/>
            <person name="Wilkins M.J."/>
        </authorList>
    </citation>
    <scope>NUCLEOTIDE SEQUENCE [LARGE SCALE GENOMIC DNA]</scope>
    <source>
        <strain evidence="2">Licking1014_7</strain>
    </source>
</reference>
<evidence type="ECO:0000313" key="3">
    <source>
        <dbReference type="Proteomes" id="UP000315689"/>
    </source>
</evidence>